<dbReference type="Pfam" id="PF11288">
    <property type="entry name" value="DUF3089"/>
    <property type="match status" value="1"/>
</dbReference>
<dbReference type="InterPro" id="IPR021440">
    <property type="entry name" value="DUF3089"/>
</dbReference>
<gene>
    <name evidence="1" type="ORF">LZ519_09870</name>
</gene>
<dbReference type="RefSeq" id="WP_249868503.1">
    <property type="nucleotide sequence ID" value="NZ_JAMGBC010000001.1"/>
</dbReference>
<sequence>MIGNFFGSLLAALAPGQPAQAQPAAVNYGLERNWICLPGRKDTCSTPIATTALNANGYGSTGKSSVAEKPAVDCFYVYPTVSADQGVNSDLKPSEEIGATQSQFARFSSVCRTFVPIYRQMTLGAVGVAMAGGDVRKAGELAYSDVANAWRTYLTQHNKGRPFVLIGHSQGSLLIQELIKREIEGKPVAKQLVRAIIPGFNVFVPQGKLVGGTFKSTPLCSRSGQTGCVMTWTSYREGSQPPESAMFGWAPPGMTVACTNPANPGSTKWEPLDGYWNTKSSYPVLGGPIAWSSEGAAPTAYVRTEGLVEARCVNDGRRGYLSLRTVKSAGSKRTDRIPGEVGVRGLFLPGWGMHLADLSAGLGDLVREIGELASRSKAASRPAH</sequence>
<organism evidence="1 2">
    <name type="scientific">Sphingomonas anseongensis</name>
    <dbReference type="NCBI Taxonomy" id="2908207"/>
    <lineage>
        <taxon>Bacteria</taxon>
        <taxon>Pseudomonadati</taxon>
        <taxon>Pseudomonadota</taxon>
        <taxon>Alphaproteobacteria</taxon>
        <taxon>Sphingomonadales</taxon>
        <taxon>Sphingomonadaceae</taxon>
        <taxon>Sphingomonas</taxon>
    </lineage>
</organism>
<dbReference type="Proteomes" id="UP001165343">
    <property type="component" value="Unassembled WGS sequence"/>
</dbReference>
<evidence type="ECO:0000313" key="2">
    <source>
        <dbReference type="Proteomes" id="UP001165343"/>
    </source>
</evidence>
<reference evidence="1" key="1">
    <citation type="submission" date="2022-05" db="EMBL/GenBank/DDBJ databases">
        <authorList>
            <person name="Jo J.-H."/>
            <person name="Im W.-T."/>
        </authorList>
    </citation>
    <scope>NUCLEOTIDE SEQUENCE</scope>
    <source>
        <strain evidence="1">RG327</strain>
    </source>
</reference>
<accession>A0ABT0RH74</accession>
<protein>
    <submittedName>
        <fullName evidence="1">DUF3089 domain-containing protein</fullName>
    </submittedName>
</protein>
<dbReference type="SUPFAM" id="SSF53474">
    <property type="entry name" value="alpha/beta-Hydrolases"/>
    <property type="match status" value="1"/>
</dbReference>
<comment type="caution">
    <text evidence="1">The sequence shown here is derived from an EMBL/GenBank/DDBJ whole genome shotgun (WGS) entry which is preliminary data.</text>
</comment>
<keyword evidence="2" id="KW-1185">Reference proteome</keyword>
<evidence type="ECO:0000313" key="1">
    <source>
        <dbReference type="EMBL" id="MCL6679617.1"/>
    </source>
</evidence>
<name>A0ABT0RH74_9SPHN</name>
<proteinExistence type="predicted"/>
<dbReference type="InterPro" id="IPR029058">
    <property type="entry name" value="AB_hydrolase_fold"/>
</dbReference>
<dbReference type="EMBL" id="JAMGBC010000001">
    <property type="protein sequence ID" value="MCL6679617.1"/>
    <property type="molecule type" value="Genomic_DNA"/>
</dbReference>